<organism evidence="1">
    <name type="scientific">marine sediment metagenome</name>
    <dbReference type="NCBI Taxonomy" id="412755"/>
    <lineage>
        <taxon>unclassified sequences</taxon>
        <taxon>metagenomes</taxon>
        <taxon>ecological metagenomes</taxon>
    </lineage>
</organism>
<evidence type="ECO:0008006" key="2">
    <source>
        <dbReference type="Google" id="ProtNLM"/>
    </source>
</evidence>
<reference evidence="1" key="1">
    <citation type="journal article" date="2014" name="Front. Microbiol.">
        <title>High frequency of phylogenetically diverse reductive dehalogenase-homologous genes in deep subseafloor sedimentary metagenomes.</title>
        <authorList>
            <person name="Kawai M."/>
            <person name="Futagami T."/>
            <person name="Toyoda A."/>
            <person name="Takaki Y."/>
            <person name="Nishi S."/>
            <person name="Hori S."/>
            <person name="Arai W."/>
            <person name="Tsubouchi T."/>
            <person name="Morono Y."/>
            <person name="Uchiyama I."/>
            <person name="Ito T."/>
            <person name="Fujiyama A."/>
            <person name="Inagaki F."/>
            <person name="Takami H."/>
        </authorList>
    </citation>
    <scope>NUCLEOTIDE SEQUENCE</scope>
    <source>
        <strain evidence="1">Expedition CK06-06</strain>
    </source>
</reference>
<dbReference type="Gene3D" id="2.30.110.10">
    <property type="entry name" value="Electron Transport, Fmn-binding Protein, Chain A"/>
    <property type="match status" value="1"/>
</dbReference>
<name>X0X3X9_9ZZZZ</name>
<feature type="non-terminal residue" evidence="1">
    <location>
        <position position="68"/>
    </location>
</feature>
<dbReference type="EMBL" id="BARS01043278">
    <property type="protein sequence ID" value="GAG37929.1"/>
    <property type="molecule type" value="Genomic_DNA"/>
</dbReference>
<comment type="caution">
    <text evidence="1">The sequence shown here is derived from an EMBL/GenBank/DDBJ whole genome shotgun (WGS) entry which is preliminary data.</text>
</comment>
<protein>
    <recommendedName>
        <fullName evidence="2">Pyridoxamine 5'-phosphate oxidase putative domain-containing protein</fullName>
    </recommendedName>
</protein>
<sequence>MRRKDKEISDRSEIDEVIRGCRVCHLAFAVEGDPYVVPISFGYDGTALYFHTAREGKKIDCIEANPRA</sequence>
<gene>
    <name evidence="1" type="ORF">S01H1_65544</name>
</gene>
<dbReference type="AlphaFoldDB" id="X0X3X9"/>
<dbReference type="PANTHER" id="PTHR34071:SF2">
    <property type="entry name" value="FLAVIN-NUCLEOTIDE-BINDING PROTEIN"/>
    <property type="match status" value="1"/>
</dbReference>
<dbReference type="Pfam" id="PF12900">
    <property type="entry name" value="Pyridox_ox_2"/>
    <property type="match status" value="1"/>
</dbReference>
<dbReference type="PANTHER" id="PTHR34071">
    <property type="entry name" value="5-NITROIMIDAZOLE ANTIBIOTICS RESISTANCE PROTEIN, NIMA-FAMILY-RELATED PROTEIN-RELATED"/>
    <property type="match status" value="1"/>
</dbReference>
<evidence type="ECO:0000313" key="1">
    <source>
        <dbReference type="EMBL" id="GAG37929.1"/>
    </source>
</evidence>
<proteinExistence type="predicted"/>
<dbReference type="SUPFAM" id="SSF50475">
    <property type="entry name" value="FMN-binding split barrel"/>
    <property type="match status" value="1"/>
</dbReference>
<dbReference type="InterPro" id="IPR012349">
    <property type="entry name" value="Split_barrel_FMN-bd"/>
</dbReference>
<dbReference type="InterPro" id="IPR024747">
    <property type="entry name" value="Pyridox_Oxase-rel"/>
</dbReference>
<accession>X0X3X9</accession>